<comment type="caution">
    <text evidence="1">The sequence shown here is derived from an EMBL/GenBank/DDBJ whole genome shotgun (WGS) entry which is preliminary data.</text>
</comment>
<proteinExistence type="predicted"/>
<sequence>MAVTEPPKASKWAKKKKRTHRAIDLAGVYISYFFQSPTDFERQTLMSIPVIGTIPNLPLPMPQAFDLETAEPRQMRSTTANIPEQTPSALANRRRLSTSSLSSSMSIDGGVFPPDRIKAKTLNEAQGDEAGFAIVDYTAVSHPGFTTEPFRGTIATTRAHGFTILLLNCGSQSNLLFLPSKRPASHPTSDSTQRTK</sequence>
<gene>
    <name evidence="1" type="ORF">CEP51_003844</name>
</gene>
<accession>A0A428S4L8</accession>
<keyword evidence="2" id="KW-1185">Reference proteome</keyword>
<organism evidence="1 2">
    <name type="scientific">Fusarium floridanum</name>
    <dbReference type="NCBI Taxonomy" id="1325733"/>
    <lineage>
        <taxon>Eukaryota</taxon>
        <taxon>Fungi</taxon>
        <taxon>Dikarya</taxon>
        <taxon>Ascomycota</taxon>
        <taxon>Pezizomycotina</taxon>
        <taxon>Sordariomycetes</taxon>
        <taxon>Hypocreomycetidae</taxon>
        <taxon>Hypocreales</taxon>
        <taxon>Nectriaceae</taxon>
        <taxon>Fusarium</taxon>
        <taxon>Fusarium solani species complex</taxon>
    </lineage>
</organism>
<evidence type="ECO:0000313" key="1">
    <source>
        <dbReference type="EMBL" id="RSL84516.1"/>
    </source>
</evidence>
<protein>
    <submittedName>
        <fullName evidence="1">Uncharacterized protein</fullName>
    </submittedName>
</protein>
<reference evidence="1 2" key="1">
    <citation type="submission" date="2017-06" db="EMBL/GenBank/DDBJ databases">
        <title>Comparative genomic analysis of Ambrosia Fusariam Clade fungi.</title>
        <authorList>
            <person name="Stajich J.E."/>
            <person name="Carrillo J."/>
            <person name="Kijimoto T."/>
            <person name="Eskalen A."/>
            <person name="O'Donnell K."/>
            <person name="Kasson M."/>
        </authorList>
    </citation>
    <scope>NUCLEOTIDE SEQUENCE [LARGE SCALE GENOMIC DNA]</scope>
    <source>
        <strain evidence="1 2">NRRL62606</strain>
    </source>
</reference>
<dbReference type="Proteomes" id="UP000287972">
    <property type="component" value="Unassembled WGS sequence"/>
</dbReference>
<evidence type="ECO:0000313" key="2">
    <source>
        <dbReference type="Proteomes" id="UP000287972"/>
    </source>
</evidence>
<dbReference type="EMBL" id="NKCL01000066">
    <property type="protein sequence ID" value="RSL84516.1"/>
    <property type="molecule type" value="Genomic_DNA"/>
</dbReference>
<name>A0A428S4L8_9HYPO</name>
<dbReference type="AlphaFoldDB" id="A0A428S4L8"/>